<evidence type="ECO:0000256" key="3">
    <source>
        <dbReference type="PROSITE-ProRule" id="PRU00339"/>
    </source>
</evidence>
<feature type="transmembrane region" description="Helical" evidence="4">
    <location>
        <begin position="375"/>
        <end position="395"/>
    </location>
</feature>
<feature type="repeat" description="TPR" evidence="3">
    <location>
        <begin position="202"/>
        <end position="235"/>
    </location>
</feature>
<dbReference type="PANTHER" id="PTHR44943">
    <property type="entry name" value="CELLULOSE SYNTHASE OPERON PROTEIN C"/>
    <property type="match status" value="1"/>
</dbReference>
<feature type="repeat" description="TPR" evidence="3">
    <location>
        <begin position="481"/>
        <end position="514"/>
    </location>
</feature>
<accession>A0A2N1PPY2</accession>
<dbReference type="Pfam" id="PF13432">
    <property type="entry name" value="TPR_16"/>
    <property type="match status" value="1"/>
</dbReference>
<dbReference type="Proteomes" id="UP000233256">
    <property type="component" value="Unassembled WGS sequence"/>
</dbReference>
<dbReference type="SMART" id="SM00028">
    <property type="entry name" value="TPR"/>
    <property type="match status" value="7"/>
</dbReference>
<dbReference type="SUPFAM" id="SSF48452">
    <property type="entry name" value="TPR-like"/>
    <property type="match status" value="2"/>
</dbReference>
<evidence type="ECO:0000313" key="6">
    <source>
        <dbReference type="Proteomes" id="UP000233256"/>
    </source>
</evidence>
<comment type="caution">
    <text evidence="5">The sequence shown here is derived from an EMBL/GenBank/DDBJ whole genome shotgun (WGS) entry which is preliminary data.</text>
</comment>
<dbReference type="Pfam" id="PF13181">
    <property type="entry name" value="TPR_8"/>
    <property type="match status" value="1"/>
</dbReference>
<keyword evidence="4" id="KW-0812">Transmembrane</keyword>
<keyword evidence="4" id="KW-1133">Transmembrane helix</keyword>
<dbReference type="PANTHER" id="PTHR44943:SF10">
    <property type="match status" value="1"/>
</dbReference>
<evidence type="ECO:0000256" key="2">
    <source>
        <dbReference type="ARBA" id="ARBA00022803"/>
    </source>
</evidence>
<keyword evidence="2 3" id="KW-0802">TPR repeat</keyword>
<proteinExistence type="predicted"/>
<dbReference type="PROSITE" id="PS50005">
    <property type="entry name" value="TPR"/>
    <property type="match status" value="3"/>
</dbReference>
<name>A0A2N1PPY2_9BACT</name>
<gene>
    <name evidence="5" type="ORF">CVV64_08520</name>
</gene>
<dbReference type="EMBL" id="PGXC01000005">
    <property type="protein sequence ID" value="PKK90398.1"/>
    <property type="molecule type" value="Genomic_DNA"/>
</dbReference>
<dbReference type="InterPro" id="IPR011990">
    <property type="entry name" value="TPR-like_helical_dom_sf"/>
</dbReference>
<feature type="transmembrane region" description="Helical" evidence="4">
    <location>
        <begin position="43"/>
        <end position="61"/>
    </location>
</feature>
<dbReference type="AlphaFoldDB" id="A0A2N1PPY2"/>
<dbReference type="InterPro" id="IPR051685">
    <property type="entry name" value="Ycf3/AcsC/BcsC/TPR_MFPF"/>
</dbReference>
<keyword evidence="4" id="KW-0472">Membrane</keyword>
<protein>
    <recommendedName>
        <fullName evidence="7">Tetratricopeptide repeat protein</fullName>
    </recommendedName>
</protein>
<keyword evidence="1" id="KW-0677">Repeat</keyword>
<feature type="repeat" description="TPR" evidence="3">
    <location>
        <begin position="123"/>
        <end position="156"/>
    </location>
</feature>
<evidence type="ECO:0000256" key="4">
    <source>
        <dbReference type="SAM" id="Phobius"/>
    </source>
</evidence>
<reference evidence="5 6" key="1">
    <citation type="journal article" date="2017" name="ISME J.">
        <title>Potential for microbial H2 and metal transformations associated with novel bacteria and archaea in deep terrestrial subsurface sediments.</title>
        <authorList>
            <person name="Hernsdorf A.W."/>
            <person name="Amano Y."/>
            <person name="Miyakawa K."/>
            <person name="Ise K."/>
            <person name="Suzuki Y."/>
            <person name="Anantharaman K."/>
            <person name="Probst A."/>
            <person name="Burstein D."/>
            <person name="Thomas B.C."/>
            <person name="Banfield J.F."/>
        </authorList>
    </citation>
    <scope>NUCLEOTIDE SEQUENCE [LARGE SCALE GENOMIC DNA]</scope>
    <source>
        <strain evidence="5">HGW-Wallbacteria-1</strain>
    </source>
</reference>
<dbReference type="Gene3D" id="1.25.40.10">
    <property type="entry name" value="Tetratricopeptide repeat domain"/>
    <property type="match status" value="4"/>
</dbReference>
<dbReference type="Pfam" id="PF13174">
    <property type="entry name" value="TPR_6"/>
    <property type="match status" value="1"/>
</dbReference>
<organism evidence="5 6">
    <name type="scientific">Candidatus Wallbacteria bacterium HGW-Wallbacteria-1</name>
    <dbReference type="NCBI Taxonomy" id="2013854"/>
    <lineage>
        <taxon>Bacteria</taxon>
        <taxon>Candidatus Walliibacteriota</taxon>
    </lineage>
</organism>
<evidence type="ECO:0008006" key="7">
    <source>
        <dbReference type="Google" id="ProtNLM"/>
    </source>
</evidence>
<evidence type="ECO:0000256" key="1">
    <source>
        <dbReference type="ARBA" id="ARBA00022737"/>
    </source>
</evidence>
<evidence type="ECO:0000313" key="5">
    <source>
        <dbReference type="EMBL" id="PKK90398.1"/>
    </source>
</evidence>
<sequence length="557" mass="63095">MITPKIIALQLMPYNKSNEAFNEAFIEPCTHLFSVLPPSRLRMTLFLSIMLLITSAIPGFLSPVRAGDIATARAYLAQAKARYEANDFLAAMELSDMLVSNFPDFQDGLDFRASLERDRLLISEKYTEMGVDAFKDDDFPKARGYFEKALKYNSDNTQARKYLREAITLYKEIVVSTGLNTFAGTAAASSVDVKQQPKTSQIITHYRLALGFLKDKQYDQAIREFEVVLKLDPKNTGAQQQLSKLSVDKKTYIPYQKGVSFFKAGKYAMAQSELSPIYQWNPEFLDIKFYLGATYYFRSNYETSMRLLYDFISRSHSKNLSALARLFLGCASFSKGQYERALYELTISRSLDPILFNRYSGAPFSDIASTTYKTAYMMTFRWILIMMGCQLVLFFMMHTTISRLMVLGSGKVLPKLLAQAKKYQQKGKLEKALKCLVQATAIDPRNHRIRFTMGMLLNSLGKISEAIDEFEAVAAMDSSSLKAHFNLALLYRKSGLYRNSLQALTRALDLDAKVMGTDGDMESILTNKILFEHTYTRLMNLLESKMSAQSMDDAGIS</sequence>
<dbReference type="InterPro" id="IPR019734">
    <property type="entry name" value="TPR_rpt"/>
</dbReference>